<accession>M7NDT7</accession>
<dbReference type="STRING" id="1276920.ADIAG_01098"/>
<gene>
    <name evidence="2" type="ORF">ADIAG_01098</name>
</gene>
<evidence type="ECO:0000256" key="1">
    <source>
        <dbReference type="SAM" id="MobiDB-lite"/>
    </source>
</evidence>
<evidence type="ECO:0000313" key="3">
    <source>
        <dbReference type="Proteomes" id="UP000012015"/>
    </source>
</evidence>
<dbReference type="AlphaFoldDB" id="M7NDT7"/>
<sequence length="30" mass="3129">MQLAGALGAHKKPATQIGFDSGGSITYRDH</sequence>
<keyword evidence="3" id="KW-1185">Reference proteome</keyword>
<evidence type="ECO:0000313" key="2">
    <source>
        <dbReference type="EMBL" id="EMQ99989.1"/>
    </source>
</evidence>
<dbReference type="Proteomes" id="UP000012015">
    <property type="component" value="Unassembled WGS sequence"/>
</dbReference>
<proteinExistence type="predicted"/>
<name>M7NDT7_9MICC</name>
<dbReference type="EMBL" id="AOCK01000002">
    <property type="protein sequence ID" value="EMQ99989.1"/>
    <property type="molecule type" value="Genomic_DNA"/>
</dbReference>
<reference evidence="2 3" key="1">
    <citation type="journal article" date="2013" name="Genome Announc.">
        <title>Draft Genome Sequence of Arthrobacter gangotriensis Strain Lz1yT, Isolated from a Penguin Rookery Soil Sample Collected in Antarctica, near the Indian Station Dakshin Gangotri.</title>
        <authorList>
            <person name="Shivaji S."/>
            <person name="Ara S."/>
            <person name="Bandi S."/>
            <person name="Singh A."/>
            <person name="Kumar Pinnaka A."/>
        </authorList>
    </citation>
    <scope>NUCLEOTIDE SEQUENCE [LARGE SCALE GENOMIC DNA]</scope>
    <source>
        <strain evidence="2 3">Lz1y</strain>
    </source>
</reference>
<feature type="region of interest" description="Disordered" evidence="1">
    <location>
        <begin position="1"/>
        <end position="30"/>
    </location>
</feature>
<protein>
    <submittedName>
        <fullName evidence="2">Uncharacterized protein</fullName>
    </submittedName>
</protein>
<comment type="caution">
    <text evidence="2">The sequence shown here is derived from an EMBL/GenBank/DDBJ whole genome shotgun (WGS) entry which is preliminary data.</text>
</comment>
<organism evidence="2 3">
    <name type="scientific">Paeniglutamicibacter gangotriensis Lz1y</name>
    <dbReference type="NCBI Taxonomy" id="1276920"/>
    <lineage>
        <taxon>Bacteria</taxon>
        <taxon>Bacillati</taxon>
        <taxon>Actinomycetota</taxon>
        <taxon>Actinomycetes</taxon>
        <taxon>Micrococcales</taxon>
        <taxon>Micrococcaceae</taxon>
        <taxon>Paeniglutamicibacter</taxon>
    </lineage>
</organism>